<dbReference type="Gene3D" id="1.20.1250.20">
    <property type="entry name" value="MFS general substrate transporter like domains"/>
    <property type="match status" value="1"/>
</dbReference>
<comment type="subcellular location">
    <subcellularLocation>
        <location evidence="1">Cell membrane</location>
        <topology evidence="1">Multi-pass membrane protein</topology>
    </subcellularLocation>
</comment>
<feature type="transmembrane region" description="Helical" evidence="6">
    <location>
        <begin position="76"/>
        <end position="95"/>
    </location>
</feature>
<feature type="transmembrane region" description="Helical" evidence="6">
    <location>
        <begin position="107"/>
        <end position="130"/>
    </location>
</feature>
<dbReference type="InterPro" id="IPR020846">
    <property type="entry name" value="MFS_dom"/>
</dbReference>
<evidence type="ECO:0000256" key="1">
    <source>
        <dbReference type="ARBA" id="ARBA00004651"/>
    </source>
</evidence>
<feature type="transmembrane region" description="Helical" evidence="6">
    <location>
        <begin position="186"/>
        <end position="206"/>
    </location>
</feature>
<keyword evidence="2" id="KW-0813">Transport</keyword>
<dbReference type="RefSeq" id="WP_317563656.1">
    <property type="nucleotide sequence ID" value="NZ_JAWLJX010000001.1"/>
</dbReference>
<keyword evidence="3 6" id="KW-0812">Transmembrane</keyword>
<dbReference type="InterPro" id="IPR011701">
    <property type="entry name" value="MFS"/>
</dbReference>
<evidence type="ECO:0000256" key="4">
    <source>
        <dbReference type="ARBA" id="ARBA00022989"/>
    </source>
</evidence>
<evidence type="ECO:0000259" key="7">
    <source>
        <dbReference type="PROSITE" id="PS50850"/>
    </source>
</evidence>
<feature type="domain" description="Major facilitator superfamily (MFS) profile" evidence="7">
    <location>
        <begin position="37"/>
        <end position="442"/>
    </location>
</feature>
<evidence type="ECO:0000256" key="6">
    <source>
        <dbReference type="SAM" id="Phobius"/>
    </source>
</evidence>
<evidence type="ECO:0000313" key="8">
    <source>
        <dbReference type="EMBL" id="MDV6260955.1"/>
    </source>
</evidence>
<reference evidence="8 9" key="1">
    <citation type="submission" date="2023-10" db="EMBL/GenBank/DDBJ databases">
        <title>Development of a sustainable strategy for remediation of hydrocarbon-contaminated territories based on the waste exchange concept.</title>
        <authorList>
            <person name="Krivoruchko A."/>
        </authorList>
    </citation>
    <scope>NUCLEOTIDE SEQUENCE [LARGE SCALE GENOMIC DNA]</scope>
    <source>
        <strain evidence="8 9">IEGM 1323</strain>
    </source>
</reference>
<dbReference type="PANTHER" id="PTHR23505:SF79">
    <property type="entry name" value="PROTEIN SPINSTER"/>
    <property type="match status" value="1"/>
</dbReference>
<comment type="caution">
    <text evidence="8">The sequence shown here is derived from an EMBL/GenBank/DDBJ whole genome shotgun (WGS) entry which is preliminary data.</text>
</comment>
<name>A0ABU4B9U6_9NOCA</name>
<keyword evidence="9" id="KW-1185">Reference proteome</keyword>
<dbReference type="EMBL" id="JAWLJX010000001">
    <property type="protein sequence ID" value="MDV6260955.1"/>
    <property type="molecule type" value="Genomic_DNA"/>
</dbReference>
<dbReference type="Proteomes" id="UP001185755">
    <property type="component" value="Unassembled WGS sequence"/>
</dbReference>
<organism evidence="8 9">
    <name type="scientific">Rhodococcoides yunnanense</name>
    <dbReference type="NCBI Taxonomy" id="278209"/>
    <lineage>
        <taxon>Bacteria</taxon>
        <taxon>Bacillati</taxon>
        <taxon>Actinomycetota</taxon>
        <taxon>Actinomycetes</taxon>
        <taxon>Mycobacteriales</taxon>
        <taxon>Nocardiaceae</taxon>
        <taxon>Rhodococcoides</taxon>
    </lineage>
</organism>
<dbReference type="PROSITE" id="PS50850">
    <property type="entry name" value="MFS"/>
    <property type="match status" value="1"/>
</dbReference>
<feature type="transmembrane region" description="Helical" evidence="6">
    <location>
        <begin position="349"/>
        <end position="372"/>
    </location>
</feature>
<keyword evidence="4 6" id="KW-1133">Transmembrane helix</keyword>
<dbReference type="SUPFAM" id="SSF103473">
    <property type="entry name" value="MFS general substrate transporter"/>
    <property type="match status" value="1"/>
</dbReference>
<evidence type="ECO:0000256" key="2">
    <source>
        <dbReference type="ARBA" id="ARBA00022448"/>
    </source>
</evidence>
<keyword evidence="5 6" id="KW-0472">Membrane</keyword>
<dbReference type="PANTHER" id="PTHR23505">
    <property type="entry name" value="SPINSTER"/>
    <property type="match status" value="1"/>
</dbReference>
<feature type="transmembrane region" description="Helical" evidence="6">
    <location>
        <begin position="29"/>
        <end position="47"/>
    </location>
</feature>
<feature type="transmembrane region" description="Helical" evidence="6">
    <location>
        <begin position="321"/>
        <end position="343"/>
    </location>
</feature>
<evidence type="ECO:0000256" key="3">
    <source>
        <dbReference type="ARBA" id="ARBA00022692"/>
    </source>
</evidence>
<evidence type="ECO:0000256" key="5">
    <source>
        <dbReference type="ARBA" id="ARBA00023136"/>
    </source>
</evidence>
<proteinExistence type="predicted"/>
<feature type="transmembrane region" description="Helical" evidence="6">
    <location>
        <begin position="250"/>
        <end position="271"/>
    </location>
</feature>
<dbReference type="InterPro" id="IPR044770">
    <property type="entry name" value="MFS_spinster-like"/>
</dbReference>
<feature type="transmembrane region" description="Helical" evidence="6">
    <location>
        <begin position="417"/>
        <end position="437"/>
    </location>
</feature>
<gene>
    <name evidence="8" type="ORF">R3P96_06345</name>
</gene>
<feature type="transmembrane region" description="Helical" evidence="6">
    <location>
        <begin position="291"/>
        <end position="309"/>
    </location>
</feature>
<dbReference type="Pfam" id="PF07690">
    <property type="entry name" value="MFS_1"/>
    <property type="match status" value="1"/>
</dbReference>
<protein>
    <submittedName>
        <fullName evidence="8">MFS transporter</fullName>
    </submittedName>
</protein>
<sequence length="462" mass="48009">MATGIDRAVVNRGKRWRTIGTLRADPGSAVLPFGWGPAIVLVLVAFVDRIEFSLVAAVLPQLQAEWGFGDTVAGSLPSASAIAAGVLAIPAAYFADRHDRGRIVTWVVVLWSLATLGSALAPTFLIFYLVRVGLAAAEAVDNPASASLLADFYPPATRSTAFGWWRTSAYLGGAGIVLGGVLADWLGWRGAFMIMTIPGLLVAVLVSRLREPERGFADKLAARADPSVRPCAPSGPLAAQIRRLLPIRTLWFTGAALTVMSLSIGGLTFWLPSLLQRRYGLSESAAATAGGGMTLVGIVAGTCVAAMITRRAVIGTSLARWRVLLGGSGILAGSVFMSIALAMDSTAMFVVFLTVFAFFSAFALPTLTACVADVVSARDRGLGFGMLQIAATVGGAVGPLLVGVVSEAAASLTVGMIPLLPLLAVGGVLALLATGLWNTIRSASWSRQHGKSNRSMSATMSP</sequence>
<feature type="transmembrane region" description="Helical" evidence="6">
    <location>
        <begin position="384"/>
        <end position="405"/>
    </location>
</feature>
<evidence type="ECO:0000313" key="9">
    <source>
        <dbReference type="Proteomes" id="UP001185755"/>
    </source>
</evidence>
<accession>A0ABU4B9U6</accession>
<dbReference type="InterPro" id="IPR036259">
    <property type="entry name" value="MFS_trans_sf"/>
</dbReference>